<reference evidence="2 3" key="1">
    <citation type="submission" date="2019-03" db="EMBL/GenBank/DDBJ databases">
        <title>Genomic Encyclopedia of Type Strains, Phase IV (KMG-IV): sequencing the most valuable type-strain genomes for metagenomic binning, comparative biology and taxonomic classification.</title>
        <authorList>
            <person name="Goeker M."/>
        </authorList>
    </citation>
    <scope>NUCLEOTIDE SEQUENCE [LARGE SCALE GENOMIC DNA]</scope>
    <source>
        <strain evidence="2 3">DSM 25082</strain>
    </source>
</reference>
<comment type="caution">
    <text evidence="2">The sequence shown here is derived from an EMBL/GenBank/DDBJ whole genome shotgun (WGS) entry which is preliminary data.</text>
</comment>
<evidence type="ECO:0000256" key="1">
    <source>
        <dbReference type="SAM" id="MobiDB-lite"/>
    </source>
</evidence>
<sequence>MLVLNLGCAQGHRFEGWFGSAQDFESQQSGGLISCPLCGSVQVQRLPSAPRLNVAHLREQKSTGAAPTGQENRPAPSDARPDAAAVPEDASQQLQQLQQLAMQALRQLIGKTEDVGERFADEARRMHYGEAEERAIRGRATRQQAQELVEEGIELIALPEPFKSNLQ</sequence>
<proteinExistence type="predicted"/>
<gene>
    <name evidence="2" type="ORF">DFR39_104243</name>
</gene>
<feature type="region of interest" description="Disordered" evidence="1">
    <location>
        <begin position="59"/>
        <end position="93"/>
    </location>
</feature>
<evidence type="ECO:0000313" key="2">
    <source>
        <dbReference type="EMBL" id="TDP09680.1"/>
    </source>
</evidence>
<name>A0A4R6N3G0_9BURK</name>
<dbReference type="RefSeq" id="WP_133603645.1">
    <property type="nucleotide sequence ID" value="NZ_JAUFPJ010000004.1"/>
</dbReference>
<evidence type="ECO:0000313" key="3">
    <source>
        <dbReference type="Proteomes" id="UP000295357"/>
    </source>
</evidence>
<keyword evidence="3" id="KW-1185">Reference proteome</keyword>
<dbReference type="EMBL" id="SNXE01000004">
    <property type="protein sequence ID" value="TDP09680.1"/>
    <property type="molecule type" value="Genomic_DNA"/>
</dbReference>
<organism evidence="2 3">
    <name type="scientific">Roseateles asaccharophilus</name>
    <dbReference type="NCBI Taxonomy" id="582607"/>
    <lineage>
        <taxon>Bacteria</taxon>
        <taxon>Pseudomonadati</taxon>
        <taxon>Pseudomonadota</taxon>
        <taxon>Betaproteobacteria</taxon>
        <taxon>Burkholderiales</taxon>
        <taxon>Sphaerotilaceae</taxon>
        <taxon>Roseateles</taxon>
    </lineage>
</organism>
<dbReference type="PIRSF" id="PIRSF032131">
    <property type="entry name" value="UCP032131"/>
    <property type="match status" value="1"/>
</dbReference>
<accession>A0A4R6N3G0</accession>
<dbReference type="InterPro" id="IPR009562">
    <property type="entry name" value="DUF1178"/>
</dbReference>
<feature type="compositionally biased region" description="Polar residues" evidence="1">
    <location>
        <begin position="62"/>
        <end position="71"/>
    </location>
</feature>
<dbReference type="OrthoDB" id="5295943at2"/>
<feature type="compositionally biased region" description="Low complexity" evidence="1">
    <location>
        <begin position="73"/>
        <end position="93"/>
    </location>
</feature>
<dbReference type="Proteomes" id="UP000295357">
    <property type="component" value="Unassembled WGS sequence"/>
</dbReference>
<evidence type="ECO:0008006" key="4">
    <source>
        <dbReference type="Google" id="ProtNLM"/>
    </source>
</evidence>
<dbReference type="AlphaFoldDB" id="A0A4R6N3G0"/>
<protein>
    <recommendedName>
        <fullName evidence="4">DUF1178 family protein</fullName>
    </recommendedName>
</protein>
<dbReference type="Pfam" id="PF06676">
    <property type="entry name" value="DUF1178"/>
    <property type="match status" value="1"/>
</dbReference>